<proteinExistence type="predicted"/>
<feature type="transmembrane region" description="Helical" evidence="2">
    <location>
        <begin position="86"/>
        <end position="105"/>
    </location>
</feature>
<dbReference type="RefSeq" id="WP_264138314.1">
    <property type="nucleotide sequence ID" value="NZ_JAOYOD010000001.1"/>
</dbReference>
<keyword evidence="2" id="KW-0812">Transmembrane</keyword>
<feature type="transmembrane region" description="Helical" evidence="2">
    <location>
        <begin position="12"/>
        <end position="33"/>
    </location>
</feature>
<name>A0ABT3CUX1_9BACT</name>
<comment type="caution">
    <text evidence="3">The sequence shown here is derived from an EMBL/GenBank/DDBJ whole genome shotgun (WGS) entry which is preliminary data.</text>
</comment>
<keyword evidence="4" id="KW-1185">Reference proteome</keyword>
<dbReference type="EMBL" id="JAOYOD010000001">
    <property type="protein sequence ID" value="MCV9387491.1"/>
    <property type="molecule type" value="Genomic_DNA"/>
</dbReference>
<protein>
    <submittedName>
        <fullName evidence="3">Uncharacterized protein</fullName>
    </submittedName>
</protein>
<feature type="coiled-coil region" evidence="1">
    <location>
        <begin position="156"/>
        <end position="197"/>
    </location>
</feature>
<feature type="transmembrane region" description="Helical" evidence="2">
    <location>
        <begin position="117"/>
        <end position="141"/>
    </location>
</feature>
<gene>
    <name evidence="3" type="ORF">N7U62_12495</name>
</gene>
<keyword evidence="2" id="KW-1133">Transmembrane helix</keyword>
<accession>A0ABT3CUX1</accession>
<feature type="transmembrane region" description="Helical" evidence="2">
    <location>
        <begin position="53"/>
        <end position="74"/>
    </location>
</feature>
<evidence type="ECO:0000313" key="3">
    <source>
        <dbReference type="EMBL" id="MCV9387491.1"/>
    </source>
</evidence>
<evidence type="ECO:0000256" key="1">
    <source>
        <dbReference type="SAM" id="Coils"/>
    </source>
</evidence>
<dbReference type="Proteomes" id="UP001300692">
    <property type="component" value="Unassembled WGS sequence"/>
</dbReference>
<sequence>MKGQSFELKVANGINSLAAVMIPMLTLILAFIIHASTLIYRALPDDMVIEFKLVASAALGFSMVLPLLLTAVNSELLPKWYKNNDWVGFPMLFGVFTIIMTLFFFDVFEAKGKSMSWYFLNVFISLFFGLIDYLYAFLFVAKYKETANREMRSKLQEDYKLKYQQLESKHQQLKHNSEQLKEDSAQYHELLKQLTCKYCGEVKTINSIKSHQARCSKRV</sequence>
<keyword evidence="1" id="KW-0175">Coiled coil</keyword>
<evidence type="ECO:0000313" key="4">
    <source>
        <dbReference type="Proteomes" id="UP001300692"/>
    </source>
</evidence>
<keyword evidence="2" id="KW-0472">Membrane</keyword>
<organism evidence="3 4">
    <name type="scientific">Reichenbachiella ulvae</name>
    <dbReference type="NCBI Taxonomy" id="2980104"/>
    <lineage>
        <taxon>Bacteria</taxon>
        <taxon>Pseudomonadati</taxon>
        <taxon>Bacteroidota</taxon>
        <taxon>Cytophagia</taxon>
        <taxon>Cytophagales</taxon>
        <taxon>Reichenbachiellaceae</taxon>
        <taxon>Reichenbachiella</taxon>
    </lineage>
</organism>
<reference evidence="3 4" key="1">
    <citation type="submission" date="2022-10" db="EMBL/GenBank/DDBJ databases">
        <title>Comparative genomics and taxonomic characterization of three novel marine species of genus Reichenbachiella exhibiting antioxidant and polysaccharide degradation activities.</title>
        <authorList>
            <person name="Muhammad N."/>
            <person name="Lee Y.-J."/>
            <person name="Ko J."/>
            <person name="Kim S.-G."/>
        </authorList>
    </citation>
    <scope>NUCLEOTIDE SEQUENCE [LARGE SCALE GENOMIC DNA]</scope>
    <source>
        <strain evidence="3 4">ABR2-5</strain>
    </source>
</reference>
<evidence type="ECO:0000256" key="2">
    <source>
        <dbReference type="SAM" id="Phobius"/>
    </source>
</evidence>